<dbReference type="KEGG" id="mmyr:MXMO3_03221"/>
<feature type="transmembrane region" description="Helical" evidence="1">
    <location>
        <begin position="6"/>
        <end position="28"/>
    </location>
</feature>
<dbReference type="STRING" id="1122213.GCA_000423365_00913"/>
<dbReference type="InterPro" id="IPR004155">
    <property type="entry name" value="PBS_lyase_HEAT"/>
</dbReference>
<keyword evidence="1" id="KW-1133">Transmembrane helix</keyword>
<gene>
    <name evidence="2" type="ORF">MXMO3_03221</name>
</gene>
<dbReference type="AlphaFoldDB" id="A0A2R4MI69"/>
<dbReference type="GO" id="GO:0016491">
    <property type="term" value="F:oxidoreductase activity"/>
    <property type="evidence" value="ECO:0007669"/>
    <property type="project" value="TreeGrafter"/>
</dbReference>
<sequence>MSIWVLSGILALAAISILLLLVLRRIFLPRWGQKFKDRRHEIEQYLVLAVSSPVDLSGTTKPDISPREFPLALAAALDLVRSVTGQDAKRVAQIVDHWLGRDTLQRIVRESGRGQIIQVLTLLSNLDDPESKRTLYAHLAHADPYVQLAALRGLAQRADDEELPEIFEHIPKMDRTNAAFMADVLTQFGPQSTPFLVALLPQQTEESWCAAIIMALGNVGDMTTAPHIVDYAQSPSVQVRRAVARALGELQATDVIDTLHLLAQDEHVDVRKDAIVALGSVYTDQTYAVLLEALDDTDWWVTYHAAQALLKIGSKGEALLLAYTNAQGPHAALTQQIMLEHGGTQYA</sequence>
<dbReference type="Gene3D" id="1.25.10.10">
    <property type="entry name" value="Leucine-rich Repeat Variant"/>
    <property type="match status" value="1"/>
</dbReference>
<dbReference type="Pfam" id="PF13646">
    <property type="entry name" value="HEAT_2"/>
    <property type="match status" value="1"/>
</dbReference>
<protein>
    <submittedName>
        <fullName evidence="2">Non-specific serine/threonine protein kinase</fullName>
    </submittedName>
</protein>
<organism evidence="2 3">
    <name type="scientific">Maritalea myrionectae</name>
    <dbReference type="NCBI Taxonomy" id="454601"/>
    <lineage>
        <taxon>Bacteria</taxon>
        <taxon>Pseudomonadati</taxon>
        <taxon>Pseudomonadota</taxon>
        <taxon>Alphaproteobacteria</taxon>
        <taxon>Hyphomicrobiales</taxon>
        <taxon>Devosiaceae</taxon>
        <taxon>Maritalea</taxon>
    </lineage>
</organism>
<keyword evidence="2" id="KW-0808">Transferase</keyword>
<keyword evidence="3" id="KW-1185">Reference proteome</keyword>
<dbReference type="InterPro" id="IPR011989">
    <property type="entry name" value="ARM-like"/>
</dbReference>
<dbReference type="GO" id="GO:0004674">
    <property type="term" value="F:protein serine/threonine kinase activity"/>
    <property type="evidence" value="ECO:0007669"/>
    <property type="project" value="UniProtKB-KW"/>
</dbReference>
<reference evidence="2 3" key="1">
    <citation type="submission" date="2017-05" db="EMBL/GenBank/DDBJ databases">
        <title>Genome Analysis of Maritalea myrionectae HL2708#5.</title>
        <authorList>
            <consortium name="Cotde Inc.-PKNU"/>
            <person name="Jang D."/>
            <person name="Oh H.-M."/>
        </authorList>
    </citation>
    <scope>NUCLEOTIDE SEQUENCE [LARGE SCALE GENOMIC DNA]</scope>
    <source>
        <strain evidence="2 3">HL2708#5</strain>
    </source>
</reference>
<dbReference type="EMBL" id="CP021330">
    <property type="protein sequence ID" value="AVX05727.1"/>
    <property type="molecule type" value="Genomic_DNA"/>
</dbReference>
<evidence type="ECO:0000313" key="2">
    <source>
        <dbReference type="EMBL" id="AVX05727.1"/>
    </source>
</evidence>
<dbReference type="RefSeq" id="WP_117396521.1">
    <property type="nucleotide sequence ID" value="NZ_CP021330.1"/>
</dbReference>
<accession>A0A2R4MI69</accession>
<name>A0A2R4MI69_9HYPH</name>
<proteinExistence type="predicted"/>
<keyword evidence="2" id="KW-0418">Kinase</keyword>
<keyword evidence="1" id="KW-0472">Membrane</keyword>
<evidence type="ECO:0000313" key="3">
    <source>
        <dbReference type="Proteomes" id="UP000258927"/>
    </source>
</evidence>
<evidence type="ECO:0000256" key="1">
    <source>
        <dbReference type="SAM" id="Phobius"/>
    </source>
</evidence>
<dbReference type="InterPro" id="IPR016024">
    <property type="entry name" value="ARM-type_fold"/>
</dbReference>
<keyword evidence="1" id="KW-0812">Transmembrane</keyword>
<dbReference type="Proteomes" id="UP000258927">
    <property type="component" value="Chromosome"/>
</dbReference>
<dbReference type="SUPFAM" id="SSF48371">
    <property type="entry name" value="ARM repeat"/>
    <property type="match status" value="1"/>
</dbReference>
<dbReference type="PANTHER" id="PTHR12697">
    <property type="entry name" value="PBS LYASE HEAT-LIKE PROTEIN"/>
    <property type="match status" value="1"/>
</dbReference>
<dbReference type="PANTHER" id="PTHR12697:SF5">
    <property type="entry name" value="DEOXYHYPUSINE HYDROXYLASE"/>
    <property type="match status" value="1"/>
</dbReference>
<keyword evidence="2" id="KW-0723">Serine/threonine-protein kinase</keyword>
<dbReference type="SMART" id="SM00567">
    <property type="entry name" value="EZ_HEAT"/>
    <property type="match status" value="3"/>
</dbReference>